<evidence type="ECO:0000256" key="1">
    <source>
        <dbReference type="ARBA" id="ARBA00004613"/>
    </source>
</evidence>
<keyword evidence="5" id="KW-0732">Signal</keyword>
<dbReference type="GO" id="GO:0060320">
    <property type="term" value="P:rejection of self pollen"/>
    <property type="evidence" value="ECO:0007669"/>
    <property type="project" value="UniProtKB-KW"/>
</dbReference>
<dbReference type="Proteomes" id="UP000653305">
    <property type="component" value="Unassembled WGS sequence"/>
</dbReference>
<organism evidence="7 8">
    <name type="scientific">Phtheirospermum japonicum</name>
    <dbReference type="NCBI Taxonomy" id="374723"/>
    <lineage>
        <taxon>Eukaryota</taxon>
        <taxon>Viridiplantae</taxon>
        <taxon>Streptophyta</taxon>
        <taxon>Embryophyta</taxon>
        <taxon>Tracheophyta</taxon>
        <taxon>Spermatophyta</taxon>
        <taxon>Magnoliopsida</taxon>
        <taxon>eudicotyledons</taxon>
        <taxon>Gunneridae</taxon>
        <taxon>Pentapetalae</taxon>
        <taxon>asterids</taxon>
        <taxon>lamiids</taxon>
        <taxon>Lamiales</taxon>
        <taxon>Orobanchaceae</taxon>
        <taxon>Orobanchaceae incertae sedis</taxon>
        <taxon>Phtheirospermum</taxon>
    </lineage>
</organism>
<evidence type="ECO:0000256" key="3">
    <source>
        <dbReference type="ARBA" id="ARBA00022471"/>
    </source>
</evidence>
<keyword evidence="3 6" id="KW-0713">Self-incompatibility</keyword>
<dbReference type="Pfam" id="PF05938">
    <property type="entry name" value="Self-incomp_S1"/>
    <property type="match status" value="1"/>
</dbReference>
<reference evidence="7" key="1">
    <citation type="submission" date="2020-07" db="EMBL/GenBank/DDBJ databases">
        <title>Ethylene signaling mediates host invasion by parasitic plants.</title>
        <authorList>
            <person name="Yoshida S."/>
        </authorList>
    </citation>
    <scope>NUCLEOTIDE SEQUENCE</scope>
    <source>
        <strain evidence="7">Okayama</strain>
    </source>
</reference>
<keyword evidence="4 6" id="KW-0964">Secreted</keyword>
<dbReference type="PANTHER" id="PTHR31232:SF156">
    <property type="entry name" value="PLANT SELF-INCOMPATIBILITY PROTEIN S1 FAMILY-RELATED"/>
    <property type="match status" value="1"/>
</dbReference>
<evidence type="ECO:0000256" key="6">
    <source>
        <dbReference type="RuleBase" id="RU367044"/>
    </source>
</evidence>
<keyword evidence="8" id="KW-1185">Reference proteome</keyword>
<comment type="similarity">
    <text evidence="2 6">Belongs to the plant self-incompatibility (S1) protein family.</text>
</comment>
<dbReference type="GO" id="GO:0005576">
    <property type="term" value="C:extracellular region"/>
    <property type="evidence" value="ECO:0007669"/>
    <property type="project" value="UniProtKB-SubCell"/>
</dbReference>
<evidence type="ECO:0000313" key="8">
    <source>
        <dbReference type="Proteomes" id="UP000653305"/>
    </source>
</evidence>
<evidence type="ECO:0000256" key="2">
    <source>
        <dbReference type="ARBA" id="ARBA00005581"/>
    </source>
</evidence>
<comment type="subcellular location">
    <subcellularLocation>
        <location evidence="1 6">Secreted</location>
    </subcellularLocation>
</comment>
<evidence type="ECO:0000256" key="4">
    <source>
        <dbReference type="ARBA" id="ARBA00022525"/>
    </source>
</evidence>
<dbReference type="PANTHER" id="PTHR31232">
    <property type="match status" value="1"/>
</dbReference>
<comment type="caution">
    <text evidence="7">The sequence shown here is derived from an EMBL/GenBank/DDBJ whole genome shotgun (WGS) entry which is preliminary data.</text>
</comment>
<accession>A0A830C3X4</accession>
<dbReference type="EMBL" id="BMAC01000388">
    <property type="protein sequence ID" value="GFP95437.1"/>
    <property type="molecule type" value="Genomic_DNA"/>
</dbReference>
<proteinExistence type="inferred from homology"/>
<sequence>MLSLYLVNSNHAFDLFKKNRISIYNDLPRNSKPLYVRCQSGNDDLGMRTLYPGQGFDWSFRKNVFGETLFFCHFYWESKERVFDVFNVNWEHVYRVYNYVVKIDGFYQSTDKTKVRKIGIW</sequence>
<name>A0A830C3X4_9LAMI</name>
<protein>
    <recommendedName>
        <fullName evidence="6">S-protein homolog</fullName>
    </recommendedName>
</protein>
<dbReference type="AlphaFoldDB" id="A0A830C3X4"/>
<evidence type="ECO:0000313" key="7">
    <source>
        <dbReference type="EMBL" id="GFP95437.1"/>
    </source>
</evidence>
<gene>
    <name evidence="7" type="ORF">PHJA_001688000</name>
</gene>
<dbReference type="InterPro" id="IPR010264">
    <property type="entry name" value="Self-incomp_S1"/>
</dbReference>
<evidence type="ECO:0000256" key="5">
    <source>
        <dbReference type="ARBA" id="ARBA00022729"/>
    </source>
</evidence>
<dbReference type="OrthoDB" id="910495at2759"/>